<name>A0A3P7J7S3_STRVU</name>
<accession>A0A3P7J7S3</accession>
<protein>
    <submittedName>
        <fullName evidence="1">Uncharacterized protein</fullName>
    </submittedName>
</protein>
<dbReference type="AlphaFoldDB" id="A0A3P7J7S3"/>
<reference evidence="1 2" key="1">
    <citation type="submission" date="2018-11" db="EMBL/GenBank/DDBJ databases">
        <authorList>
            <consortium name="Pathogen Informatics"/>
        </authorList>
    </citation>
    <scope>NUCLEOTIDE SEQUENCE [LARGE SCALE GENOMIC DNA]</scope>
</reference>
<sequence length="50" mass="5941">MRSYHLAWLSFNSVLCIRKPSSSTAILQHQQLMTRDLMLFMRIWKKSSAK</sequence>
<dbReference type="Proteomes" id="UP000270094">
    <property type="component" value="Unassembled WGS sequence"/>
</dbReference>
<evidence type="ECO:0000313" key="2">
    <source>
        <dbReference type="Proteomes" id="UP000270094"/>
    </source>
</evidence>
<dbReference type="EMBL" id="UYYB01113199">
    <property type="protein sequence ID" value="VDM81490.1"/>
    <property type="molecule type" value="Genomic_DNA"/>
</dbReference>
<organism evidence="1 2">
    <name type="scientific">Strongylus vulgaris</name>
    <name type="common">Blood worm</name>
    <dbReference type="NCBI Taxonomy" id="40348"/>
    <lineage>
        <taxon>Eukaryota</taxon>
        <taxon>Metazoa</taxon>
        <taxon>Ecdysozoa</taxon>
        <taxon>Nematoda</taxon>
        <taxon>Chromadorea</taxon>
        <taxon>Rhabditida</taxon>
        <taxon>Rhabditina</taxon>
        <taxon>Rhabditomorpha</taxon>
        <taxon>Strongyloidea</taxon>
        <taxon>Strongylidae</taxon>
        <taxon>Strongylus</taxon>
    </lineage>
</organism>
<proteinExistence type="predicted"/>
<keyword evidence="2" id="KW-1185">Reference proteome</keyword>
<gene>
    <name evidence="1" type="ORF">SVUK_LOCUS16488</name>
</gene>
<evidence type="ECO:0000313" key="1">
    <source>
        <dbReference type="EMBL" id="VDM81490.1"/>
    </source>
</evidence>